<proteinExistence type="predicted"/>
<organism evidence="2 3">
    <name type="scientific">Microvirga vignae</name>
    <dbReference type="NCBI Taxonomy" id="1225564"/>
    <lineage>
        <taxon>Bacteria</taxon>
        <taxon>Pseudomonadati</taxon>
        <taxon>Pseudomonadota</taxon>
        <taxon>Alphaproteobacteria</taxon>
        <taxon>Hyphomicrobiales</taxon>
        <taxon>Methylobacteriaceae</taxon>
        <taxon>Microvirga</taxon>
    </lineage>
</organism>
<evidence type="ECO:0000313" key="3">
    <source>
        <dbReference type="Proteomes" id="UP000035489"/>
    </source>
</evidence>
<gene>
    <name evidence="2" type="ORF">AA309_25520</name>
</gene>
<evidence type="ECO:0000313" key="2">
    <source>
        <dbReference type="EMBL" id="KLK90444.1"/>
    </source>
</evidence>
<feature type="region of interest" description="Disordered" evidence="1">
    <location>
        <begin position="105"/>
        <end position="125"/>
    </location>
</feature>
<protein>
    <submittedName>
        <fullName evidence="2">Uncharacterized protein</fullName>
    </submittedName>
</protein>
<reference evidence="2 3" key="1">
    <citation type="submission" date="2015-05" db="EMBL/GenBank/DDBJ databases">
        <title>Draft genome sequence of Microvirga vignae strain BR3299, a novel nitrogen fixing bacteria isolated from Brazil semi-aired region.</title>
        <authorList>
            <person name="Zilli J.E."/>
            <person name="Passos S.R."/>
            <person name="Leite J."/>
            <person name="Baldani J.I."/>
            <person name="Xavier G.R."/>
            <person name="Rumjaneck N.G."/>
            <person name="Simoes-Araujo J.L."/>
        </authorList>
    </citation>
    <scope>NUCLEOTIDE SEQUENCE [LARGE SCALE GENOMIC DNA]</scope>
    <source>
        <strain evidence="2 3">BR3299</strain>
    </source>
</reference>
<keyword evidence="3" id="KW-1185">Reference proteome</keyword>
<name>A0A0H1R5Z5_9HYPH</name>
<sequence>MQPSDPFPLERCSSRLRSAILAEFQGRHPTLQEVASIPPRRWLTAPGVGQTLLTELEAIIRDHQGWTKSDVPATSTDAALVERIEQLQRDLERLRRELRSVIDSIRRKQSEPDISDQDSLQGGEG</sequence>
<accession>A0A0H1R5Z5</accession>
<dbReference type="Proteomes" id="UP000035489">
    <property type="component" value="Unassembled WGS sequence"/>
</dbReference>
<comment type="caution">
    <text evidence="2">The sequence shown here is derived from an EMBL/GenBank/DDBJ whole genome shotgun (WGS) entry which is preliminary data.</text>
</comment>
<evidence type="ECO:0000256" key="1">
    <source>
        <dbReference type="SAM" id="MobiDB-lite"/>
    </source>
</evidence>
<dbReference type="AlphaFoldDB" id="A0A0H1R5Z5"/>
<dbReference type="PATRIC" id="fig|1225564.3.peg.6669"/>
<dbReference type="EMBL" id="LCYG01000084">
    <property type="protein sequence ID" value="KLK90444.1"/>
    <property type="molecule type" value="Genomic_DNA"/>
</dbReference>